<dbReference type="EMBL" id="JADRCQ010000005">
    <property type="protein sequence ID" value="MBK5074595.1"/>
    <property type="molecule type" value="Genomic_DNA"/>
</dbReference>
<proteinExistence type="predicted"/>
<dbReference type="Pfam" id="PF08875">
    <property type="entry name" value="DUF1833"/>
    <property type="match status" value="1"/>
</dbReference>
<accession>A0A9D7FVU8</accession>
<dbReference type="RefSeq" id="WP_228399086.1">
    <property type="nucleotide sequence ID" value="NZ_JADRCP010000005.1"/>
</dbReference>
<protein>
    <submittedName>
        <fullName evidence="2">DUF1833 family protein</fullName>
    </submittedName>
</protein>
<dbReference type="EMBL" id="JADRCP010000005">
    <property type="protein sequence ID" value="MBK5177739.1"/>
    <property type="molecule type" value="Genomic_DNA"/>
</dbReference>
<reference evidence="2 4" key="1">
    <citation type="submission" date="2020-11" db="EMBL/GenBank/DDBJ databases">
        <title>Insectihabitans protaetiae gen. nov. sp. nov. and Insectihabitans allomyrinae sp. nov., isolated from larvae of Protaetia brevitarsis seulensis and Allomyrina dichotoma, respectively.</title>
        <authorList>
            <person name="Lee S.D."/>
            <person name="Byeon Y.-S."/>
            <person name="Kim S.-M."/>
            <person name="Yang H.L."/>
            <person name="Kim I.S."/>
        </authorList>
    </citation>
    <scope>NUCLEOTIDE SEQUENCE</scope>
    <source>
        <strain evidence="2">CWB-B4</strain>
        <strain evidence="1 4">CWB-B43</strain>
    </source>
</reference>
<name>A0A9D7FVU8_9GAMM</name>
<dbReference type="Proteomes" id="UP000807542">
    <property type="component" value="Unassembled WGS sequence"/>
</dbReference>
<comment type="caution">
    <text evidence="2">The sequence shown here is derived from an EMBL/GenBank/DDBJ whole genome shotgun (WGS) entry which is preliminary data.</text>
</comment>
<sequence length="156" mass="17900">MPTLREYRAQRPNRIIYETMQFYHPSFGNIFLVNYQVFPKTLGGTQYQPCSFELAESQQSGTPVIDSTVKFSRLAQDFKQQLKLWRSYSRADPIVAVYRLFDSKDVTTSIKSWQLYVKDCSLDAENVNVSLSMSNPLNANIGLLYDPAQWPGLEIG</sequence>
<organism evidence="2 3">
    <name type="scientific">Limnobaculum xujianqingii</name>
    <dbReference type="NCBI Taxonomy" id="2738837"/>
    <lineage>
        <taxon>Bacteria</taxon>
        <taxon>Pseudomonadati</taxon>
        <taxon>Pseudomonadota</taxon>
        <taxon>Gammaproteobacteria</taxon>
        <taxon>Enterobacterales</taxon>
        <taxon>Budviciaceae</taxon>
        <taxon>Limnobaculum</taxon>
    </lineage>
</organism>
<dbReference type="InterPro" id="IPR014974">
    <property type="entry name" value="DUF1833"/>
</dbReference>
<evidence type="ECO:0000313" key="1">
    <source>
        <dbReference type="EMBL" id="MBK5074595.1"/>
    </source>
</evidence>
<evidence type="ECO:0000313" key="4">
    <source>
        <dbReference type="Proteomes" id="UP001296969"/>
    </source>
</evidence>
<dbReference type="Proteomes" id="UP001296969">
    <property type="component" value="Unassembled WGS sequence"/>
</dbReference>
<dbReference type="AlphaFoldDB" id="A0A9D7FVU8"/>
<gene>
    <name evidence="2" type="ORF">I2492_15565</name>
    <name evidence="1" type="ORF">I2493_16435</name>
</gene>
<keyword evidence="4" id="KW-1185">Reference proteome</keyword>
<evidence type="ECO:0000313" key="2">
    <source>
        <dbReference type="EMBL" id="MBK5177739.1"/>
    </source>
</evidence>
<evidence type="ECO:0000313" key="3">
    <source>
        <dbReference type="Proteomes" id="UP000807542"/>
    </source>
</evidence>